<dbReference type="AlphaFoldDB" id="A0A1J4U9L6"/>
<dbReference type="InterPro" id="IPR025948">
    <property type="entry name" value="HTH-like_dom"/>
</dbReference>
<dbReference type="InterPro" id="IPR001584">
    <property type="entry name" value="Integrase_cat-core"/>
</dbReference>
<sequence>MLCDIAQVSRCGYYKHLKLPSKSNNDYLLIKKIFEKGKAKLGWRPIKMRLEANYGIIMNHKKIKRIMRENNLQTKIRRKNPYKMIMKKTQEHRTFENILARKFKQDIPRQVLGIDITYLYHAYGRKAYLSIIKDIATKEIISWQISSNLTMKFVLDSLEELKNKQIISNQTIIHSDQGFHYTNPSYINKVKSLQLVQSMSRKGNCIDNAPTESFFGHFKDDVDYQNCKTLKELNTLISNYMDYYNNHRQQWAIKKMTPVQYKHHLLSQLN</sequence>
<name>A0A1J4U9L6_9BACT</name>
<accession>A0A1J4U9L6</accession>
<dbReference type="EMBL" id="MNVC01000021">
    <property type="protein sequence ID" value="OIO19445.1"/>
    <property type="molecule type" value="Genomic_DNA"/>
</dbReference>
<dbReference type="PROSITE" id="PS50994">
    <property type="entry name" value="INTEGRASE"/>
    <property type="match status" value="1"/>
</dbReference>
<feature type="domain" description="Integrase catalytic" evidence="1">
    <location>
        <begin position="104"/>
        <end position="266"/>
    </location>
</feature>
<dbReference type="NCBIfam" id="NF033516">
    <property type="entry name" value="transpos_IS3"/>
    <property type="match status" value="1"/>
</dbReference>
<organism evidence="2 3">
    <name type="scientific">Candidatus Magasanikbacteria bacterium CG1_02_32_51</name>
    <dbReference type="NCBI Taxonomy" id="1805238"/>
    <lineage>
        <taxon>Bacteria</taxon>
        <taxon>Candidatus Magasanikiibacteriota</taxon>
    </lineage>
</organism>
<evidence type="ECO:0000313" key="3">
    <source>
        <dbReference type="Proteomes" id="UP000181941"/>
    </source>
</evidence>
<dbReference type="Pfam" id="PF13276">
    <property type="entry name" value="HTH_21"/>
    <property type="match status" value="1"/>
</dbReference>
<reference evidence="2 3" key="1">
    <citation type="journal article" date="2016" name="Environ. Microbiol.">
        <title>Genomic resolution of a cold subsurface aquifer community provides metabolic insights for novel microbes adapted to high CO concentrations.</title>
        <authorList>
            <person name="Probst A.J."/>
            <person name="Castelle C.J."/>
            <person name="Singh A."/>
            <person name="Brown C.T."/>
            <person name="Anantharaman K."/>
            <person name="Sharon I."/>
            <person name="Hug L.A."/>
            <person name="Burstein D."/>
            <person name="Emerson J.B."/>
            <person name="Thomas B.C."/>
            <person name="Banfield J.F."/>
        </authorList>
    </citation>
    <scope>NUCLEOTIDE SEQUENCE [LARGE SCALE GENOMIC DNA]</scope>
    <source>
        <strain evidence="2">CG1_02_32_51</strain>
    </source>
</reference>
<proteinExistence type="predicted"/>
<dbReference type="STRING" id="1805238.AUJ23_02070"/>
<evidence type="ECO:0000313" key="2">
    <source>
        <dbReference type="EMBL" id="OIO19445.1"/>
    </source>
</evidence>
<dbReference type="InterPro" id="IPR048020">
    <property type="entry name" value="Transpos_IS3"/>
</dbReference>
<dbReference type="GO" id="GO:0015074">
    <property type="term" value="P:DNA integration"/>
    <property type="evidence" value="ECO:0007669"/>
    <property type="project" value="InterPro"/>
</dbReference>
<evidence type="ECO:0000259" key="1">
    <source>
        <dbReference type="PROSITE" id="PS50994"/>
    </source>
</evidence>
<dbReference type="GO" id="GO:0003676">
    <property type="term" value="F:nucleic acid binding"/>
    <property type="evidence" value="ECO:0007669"/>
    <property type="project" value="InterPro"/>
</dbReference>
<gene>
    <name evidence="2" type="ORF">AUJ23_02070</name>
</gene>
<dbReference type="InterPro" id="IPR050900">
    <property type="entry name" value="Transposase_IS3/IS150/IS904"/>
</dbReference>
<dbReference type="Proteomes" id="UP000181941">
    <property type="component" value="Unassembled WGS sequence"/>
</dbReference>
<dbReference type="Pfam" id="PF13333">
    <property type="entry name" value="rve_2"/>
    <property type="match status" value="1"/>
</dbReference>
<dbReference type="InterPro" id="IPR036397">
    <property type="entry name" value="RNaseH_sf"/>
</dbReference>
<dbReference type="Pfam" id="PF00665">
    <property type="entry name" value="rve"/>
    <property type="match status" value="1"/>
</dbReference>
<dbReference type="Gene3D" id="3.30.420.10">
    <property type="entry name" value="Ribonuclease H-like superfamily/Ribonuclease H"/>
    <property type="match status" value="1"/>
</dbReference>
<protein>
    <recommendedName>
        <fullName evidence="1">Integrase catalytic domain-containing protein</fullName>
    </recommendedName>
</protein>
<dbReference type="InterPro" id="IPR012337">
    <property type="entry name" value="RNaseH-like_sf"/>
</dbReference>
<dbReference type="PANTHER" id="PTHR46889:SF4">
    <property type="entry name" value="TRANSPOSASE INSO FOR INSERTION SEQUENCE ELEMENT IS911B-RELATED"/>
    <property type="match status" value="1"/>
</dbReference>
<dbReference type="PANTHER" id="PTHR46889">
    <property type="entry name" value="TRANSPOSASE INSF FOR INSERTION SEQUENCE IS3B-RELATED"/>
    <property type="match status" value="1"/>
</dbReference>
<dbReference type="SUPFAM" id="SSF53098">
    <property type="entry name" value="Ribonuclease H-like"/>
    <property type="match status" value="1"/>
</dbReference>
<comment type="caution">
    <text evidence="2">The sequence shown here is derived from an EMBL/GenBank/DDBJ whole genome shotgun (WGS) entry which is preliminary data.</text>
</comment>